<evidence type="ECO:0000256" key="4">
    <source>
        <dbReference type="ARBA" id="ARBA00023136"/>
    </source>
</evidence>
<dbReference type="GO" id="GO:0016020">
    <property type="term" value="C:membrane"/>
    <property type="evidence" value="ECO:0007669"/>
    <property type="project" value="UniProtKB-SubCell"/>
</dbReference>
<protein>
    <submittedName>
        <fullName evidence="7">Putative inorganic carbon (HCO3(-)) transporter</fullName>
    </submittedName>
</protein>
<feature type="transmembrane region" description="Helical" evidence="5">
    <location>
        <begin position="319"/>
        <end position="344"/>
    </location>
</feature>
<keyword evidence="4 5" id="KW-0472">Membrane</keyword>
<feature type="transmembrane region" description="Helical" evidence="5">
    <location>
        <begin position="200"/>
        <end position="229"/>
    </location>
</feature>
<evidence type="ECO:0000313" key="7">
    <source>
        <dbReference type="EMBL" id="MBB5336628.1"/>
    </source>
</evidence>
<dbReference type="Proteomes" id="UP000559117">
    <property type="component" value="Unassembled WGS sequence"/>
</dbReference>
<feature type="domain" description="O-antigen ligase-related" evidence="6">
    <location>
        <begin position="200"/>
        <end position="336"/>
    </location>
</feature>
<proteinExistence type="predicted"/>
<organism evidence="7 8">
    <name type="scientific">Pectinatus brassicae</name>
    <dbReference type="NCBI Taxonomy" id="862415"/>
    <lineage>
        <taxon>Bacteria</taxon>
        <taxon>Bacillati</taxon>
        <taxon>Bacillota</taxon>
        <taxon>Negativicutes</taxon>
        <taxon>Selenomonadales</taxon>
        <taxon>Selenomonadaceae</taxon>
        <taxon>Pectinatus</taxon>
    </lineage>
</organism>
<evidence type="ECO:0000259" key="6">
    <source>
        <dbReference type="Pfam" id="PF04932"/>
    </source>
</evidence>
<keyword evidence="2 5" id="KW-0812">Transmembrane</keyword>
<evidence type="ECO:0000313" key="8">
    <source>
        <dbReference type="Proteomes" id="UP000559117"/>
    </source>
</evidence>
<evidence type="ECO:0000256" key="2">
    <source>
        <dbReference type="ARBA" id="ARBA00022692"/>
    </source>
</evidence>
<comment type="subcellular location">
    <subcellularLocation>
        <location evidence="1">Membrane</location>
        <topology evidence="1">Multi-pass membrane protein</topology>
    </subcellularLocation>
</comment>
<sequence>MNIFRKKIYAQDCKKMMFYSLLLTVFFLPFSDAIATYTLFLGWFFFIIKIFFSGWQWRKTMLDFPIVVFAVMGILSVINAPEKMFSIYNWTHLVGRYILIYYLTIQTITEKKQIKEILLTAAVAAAGVIAYGFIQYIVGINTAVMGWTDRRAFPEMTMRIYSTLQNPNLLAGYLDMFLAMVFAILVTIQEKKIRIFLGAFFILGLICLGLTYARGAFFSIAIVIAGYGICYNRKILLPFIVLLAVGLYADTTLLDRLTSVFGTLDSSAELRLGLWESTIAMILDHPLLGIGWGMYYFVYPTYDFYMQGHFIKIVHAHNMYLNITAEIGIIGFLAFVVCMFMPIYQGMRKYKRLTSKFLRGTLLGCSLAFIALAINGLTDYVLFNTNLSMIFWFLLAVAVVVLEGNSMQQVEQELAKRHVGLTSLPDFPYEQFRNK</sequence>
<feature type="transmembrane region" description="Helical" evidence="5">
    <location>
        <begin position="87"/>
        <end position="105"/>
    </location>
</feature>
<name>A0A840UPI9_9FIRM</name>
<dbReference type="AlphaFoldDB" id="A0A840UPI9"/>
<keyword evidence="3 5" id="KW-1133">Transmembrane helix</keyword>
<dbReference type="EMBL" id="JACHFH010000020">
    <property type="protein sequence ID" value="MBB5336628.1"/>
    <property type="molecule type" value="Genomic_DNA"/>
</dbReference>
<feature type="transmembrane region" description="Helical" evidence="5">
    <location>
        <begin position="274"/>
        <end position="299"/>
    </location>
</feature>
<evidence type="ECO:0000256" key="1">
    <source>
        <dbReference type="ARBA" id="ARBA00004141"/>
    </source>
</evidence>
<accession>A0A840UPI9</accession>
<gene>
    <name evidence="7" type="ORF">HNR32_001778</name>
</gene>
<feature type="transmembrane region" description="Helical" evidence="5">
    <location>
        <begin position="235"/>
        <end position="254"/>
    </location>
</feature>
<feature type="transmembrane region" description="Helical" evidence="5">
    <location>
        <begin position="380"/>
        <end position="402"/>
    </location>
</feature>
<dbReference type="Pfam" id="PF04932">
    <property type="entry name" value="Wzy_C"/>
    <property type="match status" value="1"/>
</dbReference>
<evidence type="ECO:0000256" key="5">
    <source>
        <dbReference type="SAM" id="Phobius"/>
    </source>
</evidence>
<reference evidence="7 8" key="1">
    <citation type="submission" date="2020-08" db="EMBL/GenBank/DDBJ databases">
        <title>Genomic Encyclopedia of Type Strains, Phase IV (KMG-IV): sequencing the most valuable type-strain genomes for metagenomic binning, comparative biology and taxonomic classification.</title>
        <authorList>
            <person name="Goeker M."/>
        </authorList>
    </citation>
    <scope>NUCLEOTIDE SEQUENCE [LARGE SCALE GENOMIC DNA]</scope>
    <source>
        <strain evidence="7 8">DSM 24661</strain>
    </source>
</reference>
<feature type="transmembrane region" description="Helical" evidence="5">
    <location>
        <begin position="170"/>
        <end position="188"/>
    </location>
</feature>
<dbReference type="InterPro" id="IPR051533">
    <property type="entry name" value="WaaL-like"/>
</dbReference>
<feature type="transmembrane region" description="Helical" evidence="5">
    <location>
        <begin position="117"/>
        <end position="138"/>
    </location>
</feature>
<keyword evidence="8" id="KW-1185">Reference proteome</keyword>
<dbReference type="InterPro" id="IPR007016">
    <property type="entry name" value="O-antigen_ligase-rel_domated"/>
</dbReference>
<evidence type="ECO:0000256" key="3">
    <source>
        <dbReference type="ARBA" id="ARBA00022989"/>
    </source>
</evidence>
<comment type="caution">
    <text evidence="7">The sequence shown here is derived from an EMBL/GenBank/DDBJ whole genome shotgun (WGS) entry which is preliminary data.</text>
</comment>
<feature type="transmembrane region" description="Helical" evidence="5">
    <location>
        <begin position="34"/>
        <end position="52"/>
    </location>
</feature>
<dbReference type="PANTHER" id="PTHR37422">
    <property type="entry name" value="TEICHURONIC ACID BIOSYNTHESIS PROTEIN TUAE"/>
    <property type="match status" value="1"/>
</dbReference>
<feature type="transmembrane region" description="Helical" evidence="5">
    <location>
        <begin position="64"/>
        <end position="81"/>
    </location>
</feature>
<dbReference type="PANTHER" id="PTHR37422:SF13">
    <property type="entry name" value="LIPOPOLYSACCHARIDE BIOSYNTHESIS PROTEIN PA4999-RELATED"/>
    <property type="match status" value="1"/>
</dbReference>
<dbReference type="RefSeq" id="WP_183861732.1">
    <property type="nucleotide sequence ID" value="NZ_JACHFH010000020.1"/>
</dbReference>
<feature type="transmembrane region" description="Helical" evidence="5">
    <location>
        <begin position="356"/>
        <end position="374"/>
    </location>
</feature>